<dbReference type="PROSITE" id="PS51037">
    <property type="entry name" value="YEATS"/>
    <property type="match status" value="1"/>
</dbReference>
<dbReference type="Proteomes" id="UP000239899">
    <property type="component" value="Unassembled WGS sequence"/>
</dbReference>
<dbReference type="PANTHER" id="PTHR10828:SF38">
    <property type="entry name" value="ARSENICAL-RESISTANCE PROTEIN 2-RELATED"/>
    <property type="match status" value="1"/>
</dbReference>
<dbReference type="AlphaFoldDB" id="A0A2P6TYU0"/>
<dbReference type="InterPro" id="IPR036873">
    <property type="entry name" value="Rhodanese-like_dom_sf"/>
</dbReference>
<evidence type="ECO:0000256" key="2">
    <source>
        <dbReference type="PROSITE-ProRule" id="PRU00376"/>
    </source>
</evidence>
<evidence type="ECO:0000256" key="1">
    <source>
        <dbReference type="ARBA" id="ARBA00023242"/>
    </source>
</evidence>
<comment type="caution">
    <text evidence="6">The sequence shown here is derived from an EMBL/GenBank/DDBJ whole genome shotgun (WGS) entry which is preliminary data.</text>
</comment>
<dbReference type="Pfam" id="PF00581">
    <property type="entry name" value="Rhodanese"/>
    <property type="match status" value="1"/>
</dbReference>
<evidence type="ECO:0000256" key="3">
    <source>
        <dbReference type="SAM" id="MobiDB-lite"/>
    </source>
</evidence>
<protein>
    <submittedName>
        <fullName evidence="6">Uncharacterized protein</fullName>
    </submittedName>
</protein>
<feature type="region of interest" description="Disordered" evidence="3">
    <location>
        <begin position="139"/>
        <end position="191"/>
    </location>
</feature>
<dbReference type="InterPro" id="IPR055129">
    <property type="entry name" value="YEATS_dom"/>
</dbReference>
<feature type="compositionally biased region" description="Acidic residues" evidence="3">
    <location>
        <begin position="166"/>
        <end position="185"/>
    </location>
</feature>
<accession>A0A2P6TYU0</accession>
<dbReference type="PANTHER" id="PTHR10828">
    <property type="entry name" value="M-PHASE INDUCER PHOSPHATASE DUAL SPECIFICITY PHOSPHATASE CDC25"/>
    <property type="match status" value="1"/>
</dbReference>
<comment type="subcellular location">
    <subcellularLocation>
        <location evidence="2">Nucleus</location>
    </subcellularLocation>
</comment>
<evidence type="ECO:0000313" key="6">
    <source>
        <dbReference type="EMBL" id="PRW59224.1"/>
    </source>
</evidence>
<dbReference type="InterPro" id="IPR038704">
    <property type="entry name" value="YEAST_sf"/>
</dbReference>
<dbReference type="EMBL" id="LHPG02000004">
    <property type="protein sequence ID" value="PRW59224.1"/>
    <property type="molecule type" value="Genomic_DNA"/>
</dbReference>
<name>A0A2P6TYU0_CHLSO</name>
<dbReference type="InterPro" id="IPR001763">
    <property type="entry name" value="Rhodanese-like_dom"/>
</dbReference>
<dbReference type="OrthoDB" id="102559at2759"/>
<dbReference type="Gene3D" id="3.40.250.10">
    <property type="entry name" value="Rhodanese-like domain"/>
    <property type="match status" value="1"/>
</dbReference>
<reference evidence="6 7" key="1">
    <citation type="journal article" date="2018" name="Plant J.">
        <title>Genome sequences of Chlorella sorokiniana UTEX 1602 and Micractinium conductrix SAG 241.80: implications to maltose excretion by a green alga.</title>
        <authorList>
            <person name="Arriola M.B."/>
            <person name="Velmurugan N."/>
            <person name="Zhang Y."/>
            <person name="Plunkett M.H."/>
            <person name="Hondzo H."/>
            <person name="Barney B.M."/>
        </authorList>
    </citation>
    <scope>NUCLEOTIDE SEQUENCE [LARGE SCALE GENOMIC DNA]</scope>
    <source>
        <strain evidence="7">UTEX 1602</strain>
    </source>
</reference>
<dbReference type="SUPFAM" id="SSF52821">
    <property type="entry name" value="Rhodanese/Cell cycle control phosphatase"/>
    <property type="match status" value="1"/>
</dbReference>
<dbReference type="Gene3D" id="2.60.40.1970">
    <property type="entry name" value="YEATS domain"/>
    <property type="match status" value="1"/>
</dbReference>
<dbReference type="GO" id="GO:0005634">
    <property type="term" value="C:nucleus"/>
    <property type="evidence" value="ECO:0007669"/>
    <property type="project" value="UniProtKB-SubCell"/>
</dbReference>
<dbReference type="STRING" id="3076.A0A2P6TYU0"/>
<feature type="domain" description="YEATS" evidence="5">
    <location>
        <begin position="15"/>
        <end position="150"/>
    </location>
</feature>
<organism evidence="6 7">
    <name type="scientific">Chlorella sorokiniana</name>
    <name type="common">Freshwater green alga</name>
    <dbReference type="NCBI Taxonomy" id="3076"/>
    <lineage>
        <taxon>Eukaryota</taxon>
        <taxon>Viridiplantae</taxon>
        <taxon>Chlorophyta</taxon>
        <taxon>core chlorophytes</taxon>
        <taxon>Trebouxiophyceae</taxon>
        <taxon>Chlorellales</taxon>
        <taxon>Chlorellaceae</taxon>
        <taxon>Chlorella clade</taxon>
        <taxon>Chlorella</taxon>
    </lineage>
</organism>
<gene>
    <name evidence="6" type="ORF">C2E21_2083</name>
</gene>
<proteinExistence type="predicted"/>
<sequence>MHRQRGREIEQERARLAARRLEHPTLYIGNLHSLRAPQGGSSNVHDWTFFIRMENADEEARYIERVAIHLHPTFRPSTLNLMQPPFAVRRLGWGYFVIRAEVTFKPEWGHETLSLQWMLDFEGQGSMHQVDLDLEHRPAAAEPAGPPTAGGGGTAPDAAGASSDNYDGEESDEESEEEDSEEDEAAGSGSDHEFGCCSLLPTMLARPLAGPVPLPPLATQTMACASAVTVLAPVRVKALLRGPNNDRVCVIDVRDADFEGGHIRGAVNVVAETFEDNVLVDRVVSRFCRGMDIVIVHCYLSQQRGPYCAQRLAERLEAQGCSEPEICVMAGGWKRFRRELEVEDFELVEDFLD</sequence>
<dbReference type="PROSITE" id="PS50206">
    <property type="entry name" value="RHODANESE_3"/>
    <property type="match status" value="1"/>
</dbReference>
<keyword evidence="7" id="KW-1185">Reference proteome</keyword>
<keyword evidence="1 2" id="KW-0539">Nucleus</keyword>
<evidence type="ECO:0000259" key="5">
    <source>
        <dbReference type="PROSITE" id="PS51037"/>
    </source>
</evidence>
<dbReference type="Pfam" id="PF03366">
    <property type="entry name" value="YEATS"/>
    <property type="match status" value="1"/>
</dbReference>
<dbReference type="GO" id="GO:0005737">
    <property type="term" value="C:cytoplasm"/>
    <property type="evidence" value="ECO:0007669"/>
    <property type="project" value="TreeGrafter"/>
</dbReference>
<evidence type="ECO:0000259" key="4">
    <source>
        <dbReference type="PROSITE" id="PS50206"/>
    </source>
</evidence>
<dbReference type="SMART" id="SM00450">
    <property type="entry name" value="RHOD"/>
    <property type="match status" value="1"/>
</dbReference>
<evidence type="ECO:0000313" key="7">
    <source>
        <dbReference type="Proteomes" id="UP000239899"/>
    </source>
</evidence>
<dbReference type="GO" id="GO:0004725">
    <property type="term" value="F:protein tyrosine phosphatase activity"/>
    <property type="evidence" value="ECO:0007669"/>
    <property type="project" value="TreeGrafter"/>
</dbReference>
<feature type="domain" description="Rhodanese" evidence="4">
    <location>
        <begin position="244"/>
        <end position="341"/>
    </location>
</feature>